<dbReference type="AlphaFoldDB" id="A0A370C4L8"/>
<organism evidence="1 2">
    <name type="scientific">Aspergillus niger ATCC 13496</name>
    <dbReference type="NCBI Taxonomy" id="1353008"/>
    <lineage>
        <taxon>Eukaryota</taxon>
        <taxon>Fungi</taxon>
        <taxon>Dikarya</taxon>
        <taxon>Ascomycota</taxon>
        <taxon>Pezizomycotina</taxon>
        <taxon>Eurotiomycetes</taxon>
        <taxon>Eurotiomycetidae</taxon>
        <taxon>Eurotiales</taxon>
        <taxon>Aspergillaceae</taxon>
        <taxon>Aspergillus</taxon>
        <taxon>Aspergillus subgen. Circumdati</taxon>
    </lineage>
</organism>
<sequence length="81" mass="8623">MPAPLNSSHPGAFVSDTIEKFIHEAEARFIEAINSLQAAKNSLQLIGPLSGMPGTLLSAQERHSGLVMGHRQLRSSAEGQS</sequence>
<dbReference type="Proteomes" id="UP000253845">
    <property type="component" value="Unassembled WGS sequence"/>
</dbReference>
<gene>
    <name evidence="1" type="ORF">M747DRAFT_39312</name>
</gene>
<evidence type="ECO:0000313" key="2">
    <source>
        <dbReference type="Proteomes" id="UP000253845"/>
    </source>
</evidence>
<reference evidence="1 2" key="1">
    <citation type="submission" date="2018-07" db="EMBL/GenBank/DDBJ databases">
        <title>Section-level genome sequencing of Aspergillus section Nigri to investigate inter- and intra-species variation.</title>
        <authorList>
            <consortium name="DOE Joint Genome Institute"/>
            <person name="Vesth T.C."/>
            <person name="Nybo J.L."/>
            <person name="Theobald S."/>
            <person name="Frisvad J.C."/>
            <person name="Larsen T.O."/>
            <person name="Nielsen K.F."/>
            <person name="Hoof J.B."/>
            <person name="Brandl J."/>
            <person name="Salamov A."/>
            <person name="Riley R."/>
            <person name="Gladden J.M."/>
            <person name="Phatale P."/>
            <person name="Nielsen M.T."/>
            <person name="Lyhne E.K."/>
            <person name="Kogle M.E."/>
            <person name="Strasser K."/>
            <person name="McDonnell E."/>
            <person name="Barry K."/>
            <person name="Clum A."/>
            <person name="Chen C."/>
            <person name="Nolan M."/>
            <person name="Sandor L."/>
            <person name="Kuo A."/>
            <person name="Lipzen A."/>
            <person name="Hainaut M."/>
            <person name="Drula E."/>
            <person name="Tsang A."/>
            <person name="Magnuson J.K."/>
            <person name="Henrissat B."/>
            <person name="Wiebenga A."/>
            <person name="Simmons B.A."/>
            <person name="Makela M.R."/>
            <person name="De vries R.P."/>
            <person name="Grigoriev I.V."/>
            <person name="Mortensen U.H."/>
            <person name="Baker S.E."/>
            <person name="Andersen M.R."/>
        </authorList>
    </citation>
    <scope>NUCLEOTIDE SEQUENCE [LARGE SCALE GENOMIC DNA]</scope>
    <source>
        <strain evidence="1 2">ATCC 13496</strain>
    </source>
</reference>
<protein>
    <submittedName>
        <fullName evidence="1">Uncharacterized protein</fullName>
    </submittedName>
</protein>
<evidence type="ECO:0000313" key="1">
    <source>
        <dbReference type="EMBL" id="RDH20582.1"/>
    </source>
</evidence>
<dbReference type="VEuPathDB" id="FungiDB:M747DRAFT_39312"/>
<dbReference type="EMBL" id="KZ851914">
    <property type="protein sequence ID" value="RDH20582.1"/>
    <property type="molecule type" value="Genomic_DNA"/>
</dbReference>
<proteinExistence type="predicted"/>
<name>A0A370C4L8_ASPNG</name>
<accession>A0A370C4L8</accession>